<evidence type="ECO:0000256" key="2">
    <source>
        <dbReference type="ARBA" id="ARBA00001973"/>
    </source>
</evidence>
<keyword evidence="10 12" id="KW-0186">Copper</keyword>
<dbReference type="InterPro" id="IPR011707">
    <property type="entry name" value="Cu-oxidase-like_N"/>
</dbReference>
<feature type="binding site" description="type 1 copper site" evidence="12">
    <location>
        <position position="706"/>
    </location>
    <ligand>
        <name>Cu cation</name>
        <dbReference type="ChEBI" id="CHEBI:23378"/>
        <label>1</label>
    </ligand>
</feature>
<feature type="binding site" description="type 1 copper site" evidence="12">
    <location>
        <position position="863"/>
    </location>
    <ligand>
        <name>Cu cation</name>
        <dbReference type="ChEBI" id="CHEBI:23378"/>
        <label>1</label>
    </ligand>
</feature>
<comment type="similarity">
    <text evidence="3">Belongs to the multicopper oxidase family.</text>
</comment>
<evidence type="ECO:0000313" key="18">
    <source>
        <dbReference type="Proteomes" id="UP000314616"/>
    </source>
</evidence>
<evidence type="ECO:0000256" key="5">
    <source>
        <dbReference type="ARBA" id="ARBA00011882"/>
    </source>
</evidence>
<evidence type="ECO:0000256" key="11">
    <source>
        <dbReference type="ARBA" id="ARBA00049340"/>
    </source>
</evidence>
<feature type="transmembrane region" description="Helical" evidence="14">
    <location>
        <begin position="374"/>
        <end position="392"/>
    </location>
</feature>
<dbReference type="Proteomes" id="UP000314616">
    <property type="component" value="Chromosome"/>
</dbReference>
<feature type="transmembrane region" description="Helical" evidence="14">
    <location>
        <begin position="346"/>
        <end position="368"/>
    </location>
</feature>
<dbReference type="InterPro" id="IPR008972">
    <property type="entry name" value="Cupredoxin"/>
</dbReference>
<evidence type="ECO:0000256" key="8">
    <source>
        <dbReference type="ARBA" id="ARBA00022737"/>
    </source>
</evidence>
<accession>A0A5B8C8E5</accession>
<dbReference type="PRINTS" id="PR00695">
    <property type="entry name" value="CUNO2RDTASE"/>
</dbReference>
<evidence type="ECO:0000256" key="10">
    <source>
        <dbReference type="ARBA" id="ARBA00023008"/>
    </source>
</evidence>
<dbReference type="InterPro" id="IPR001287">
    <property type="entry name" value="NO2-reductase_Cu"/>
</dbReference>
<evidence type="ECO:0000259" key="15">
    <source>
        <dbReference type="Pfam" id="PF07732"/>
    </source>
</evidence>
<feature type="transmembrane region" description="Helical" evidence="14">
    <location>
        <begin position="75"/>
        <end position="92"/>
    </location>
</feature>
<feature type="transmembrane region" description="Helical" evidence="14">
    <location>
        <begin position="421"/>
        <end position="440"/>
    </location>
</feature>
<dbReference type="SUPFAM" id="SSF49503">
    <property type="entry name" value="Cupredoxins"/>
    <property type="match status" value="3"/>
</dbReference>
<feature type="binding site" description="type 1 copper site" evidence="12">
    <location>
        <position position="666"/>
    </location>
    <ligand>
        <name>Cu cation</name>
        <dbReference type="ChEBI" id="CHEBI:23378"/>
        <label>1</label>
    </ligand>
</feature>
<evidence type="ECO:0000256" key="14">
    <source>
        <dbReference type="SAM" id="Phobius"/>
    </source>
</evidence>
<dbReference type="InterPro" id="IPR036927">
    <property type="entry name" value="Cyt_c_oxase-like_su1_sf"/>
</dbReference>
<feature type="transmembrane region" description="Helical" evidence="14">
    <location>
        <begin position="265"/>
        <end position="291"/>
    </location>
</feature>
<feature type="transmembrane region" description="Helical" evidence="14">
    <location>
        <begin position="233"/>
        <end position="253"/>
    </location>
</feature>
<comment type="cofactor">
    <cofactor evidence="1 12">
        <name>Cu(+)</name>
        <dbReference type="ChEBI" id="CHEBI:49552"/>
    </cofactor>
</comment>
<evidence type="ECO:0000256" key="12">
    <source>
        <dbReference type="PIRSR" id="PIRSR601287-1"/>
    </source>
</evidence>
<dbReference type="GO" id="GO:0005507">
    <property type="term" value="F:copper ion binding"/>
    <property type="evidence" value="ECO:0007669"/>
    <property type="project" value="InterPro"/>
</dbReference>
<evidence type="ECO:0000256" key="6">
    <source>
        <dbReference type="ARBA" id="ARBA00017290"/>
    </source>
</evidence>
<comment type="cofactor">
    <cofactor evidence="2 12">
        <name>Cu(2+)</name>
        <dbReference type="ChEBI" id="CHEBI:29036"/>
    </cofactor>
</comment>
<feature type="binding site" description="type 1 copper site" evidence="12">
    <location>
        <position position="705"/>
    </location>
    <ligand>
        <name>Cu cation</name>
        <dbReference type="ChEBI" id="CHEBI:23378"/>
        <label>1</label>
    </ligand>
</feature>
<feature type="binding site" description="type 1 copper site" evidence="12">
    <location>
        <position position="671"/>
    </location>
    <ligand>
        <name>Cu cation</name>
        <dbReference type="ChEBI" id="CHEBI:23378"/>
        <label>1</label>
    </ligand>
</feature>
<feature type="domain" description="EfeO-type cupredoxin-like" evidence="16">
    <location>
        <begin position="452"/>
        <end position="522"/>
    </location>
</feature>
<evidence type="ECO:0000256" key="13">
    <source>
        <dbReference type="SAM" id="MobiDB-lite"/>
    </source>
</evidence>
<proteinExistence type="inferred from homology"/>
<evidence type="ECO:0000313" key="17">
    <source>
        <dbReference type="EMBL" id="QDC26744.1"/>
    </source>
</evidence>
<evidence type="ECO:0000256" key="3">
    <source>
        <dbReference type="ARBA" id="ARBA00010609"/>
    </source>
</evidence>
<dbReference type="OrthoDB" id="345021at2"/>
<comment type="catalytic activity">
    <reaction evidence="11">
        <text>nitric oxide + Fe(III)-[cytochrome c] + H2O = Fe(II)-[cytochrome c] + nitrite + 2 H(+)</text>
        <dbReference type="Rhea" id="RHEA:15233"/>
        <dbReference type="Rhea" id="RHEA-COMP:10350"/>
        <dbReference type="Rhea" id="RHEA-COMP:14399"/>
        <dbReference type="ChEBI" id="CHEBI:15377"/>
        <dbReference type="ChEBI" id="CHEBI:15378"/>
        <dbReference type="ChEBI" id="CHEBI:16301"/>
        <dbReference type="ChEBI" id="CHEBI:16480"/>
        <dbReference type="ChEBI" id="CHEBI:29033"/>
        <dbReference type="ChEBI" id="CHEBI:29034"/>
        <dbReference type="EC" id="1.7.2.1"/>
    </reaction>
</comment>
<feature type="transmembrane region" description="Helical" evidence="14">
    <location>
        <begin position="204"/>
        <end position="227"/>
    </location>
</feature>
<evidence type="ECO:0000256" key="1">
    <source>
        <dbReference type="ARBA" id="ARBA00001960"/>
    </source>
</evidence>
<evidence type="ECO:0000256" key="9">
    <source>
        <dbReference type="ARBA" id="ARBA00023002"/>
    </source>
</evidence>
<feature type="binding site" description="type 1 copper site" evidence="12">
    <location>
        <position position="714"/>
    </location>
    <ligand>
        <name>Cu cation</name>
        <dbReference type="ChEBI" id="CHEBI:23378"/>
        <label>1</label>
    </ligand>
</feature>
<dbReference type="CDD" id="cd11020">
    <property type="entry name" value="CuRO_1_CuNIR"/>
    <property type="match status" value="1"/>
</dbReference>
<dbReference type="EC" id="1.7.2.1" evidence="5"/>
<feature type="transmembrane region" description="Helical" evidence="14">
    <location>
        <begin position="37"/>
        <end position="54"/>
    </location>
</feature>
<gene>
    <name evidence="17" type="ORF">FE374_13980</name>
</gene>
<keyword evidence="9" id="KW-0560">Oxidoreductase</keyword>
<feature type="transmembrane region" description="Helical" evidence="14">
    <location>
        <begin position="303"/>
        <end position="325"/>
    </location>
</feature>
<feature type="compositionally biased region" description="Low complexity" evidence="13">
    <location>
        <begin position="565"/>
        <end position="585"/>
    </location>
</feature>
<feature type="transmembrane region" description="Helical" evidence="14">
    <location>
        <begin position="98"/>
        <end position="119"/>
    </location>
</feature>
<keyword evidence="14" id="KW-0812">Transmembrane</keyword>
<dbReference type="InterPro" id="IPR045087">
    <property type="entry name" value="Cu-oxidase_fam"/>
</dbReference>
<name>A0A5B8C8E5_9MICO</name>
<dbReference type="KEGG" id="gyu:FE374_13980"/>
<dbReference type="Pfam" id="PF13473">
    <property type="entry name" value="Cupredoxin_1"/>
    <property type="match status" value="1"/>
</dbReference>
<dbReference type="PANTHER" id="PTHR11709">
    <property type="entry name" value="MULTI-COPPER OXIDASE"/>
    <property type="match status" value="1"/>
</dbReference>
<dbReference type="InterPro" id="IPR028096">
    <property type="entry name" value="EfeO_Cupredoxin"/>
</dbReference>
<dbReference type="AlphaFoldDB" id="A0A5B8C8E5"/>
<evidence type="ECO:0000256" key="4">
    <source>
        <dbReference type="ARBA" id="ARBA00011233"/>
    </source>
</evidence>
<feature type="transmembrane region" description="Helical" evidence="14">
    <location>
        <begin position="12"/>
        <end position="31"/>
    </location>
</feature>
<feature type="transmembrane region" description="Helical" evidence="14">
    <location>
        <begin position="167"/>
        <end position="192"/>
    </location>
</feature>
<evidence type="ECO:0000256" key="7">
    <source>
        <dbReference type="ARBA" id="ARBA00022723"/>
    </source>
</evidence>
<comment type="subunit">
    <text evidence="4">Homotrimer.</text>
</comment>
<feature type="domain" description="Plastocyanin-like" evidence="15">
    <location>
        <begin position="619"/>
        <end position="729"/>
    </location>
</feature>
<dbReference type="CDD" id="cd04208">
    <property type="entry name" value="CuRO_2_CuNIR"/>
    <property type="match status" value="1"/>
</dbReference>
<keyword evidence="14" id="KW-1133">Transmembrane helix</keyword>
<keyword evidence="14" id="KW-0472">Membrane</keyword>
<dbReference type="Gene3D" id="2.60.40.420">
    <property type="entry name" value="Cupredoxins - blue copper proteins"/>
    <property type="match status" value="3"/>
</dbReference>
<keyword evidence="7 12" id="KW-0479">Metal-binding</keyword>
<reference evidence="17 18" key="1">
    <citation type="submission" date="2019-05" db="EMBL/GenBank/DDBJ databases">
        <title>Georgenia *** sp. nov., and Georgenia *** sp. nov., isolated from the intestinal contents of plateau pika (Ochotona curzoniae) in the Qinghai-Tibet plateau of China.</title>
        <authorList>
            <person name="Tian Z."/>
        </authorList>
    </citation>
    <scope>NUCLEOTIDE SEQUENCE [LARGE SCALE GENOMIC DNA]</scope>
    <source>
        <strain evidence="17 18">Z443</strain>
    </source>
</reference>
<feature type="region of interest" description="Disordered" evidence="13">
    <location>
        <begin position="558"/>
        <end position="586"/>
    </location>
</feature>
<keyword evidence="8" id="KW-0677">Repeat</keyword>
<dbReference type="Pfam" id="PF07732">
    <property type="entry name" value="Cu-oxidase_3"/>
    <property type="match status" value="1"/>
</dbReference>
<evidence type="ECO:0000259" key="16">
    <source>
        <dbReference type="Pfam" id="PF13473"/>
    </source>
</evidence>
<dbReference type="GO" id="GO:0050421">
    <property type="term" value="F:nitrite reductase (NO-forming) activity"/>
    <property type="evidence" value="ECO:0007669"/>
    <property type="project" value="UniProtKB-EC"/>
</dbReference>
<organism evidence="17 18">
    <name type="scientific">Georgenia yuyongxinii</name>
    <dbReference type="NCBI Taxonomy" id="2589797"/>
    <lineage>
        <taxon>Bacteria</taxon>
        <taxon>Bacillati</taxon>
        <taxon>Actinomycetota</taxon>
        <taxon>Actinomycetes</taxon>
        <taxon>Micrococcales</taxon>
        <taxon>Bogoriellaceae</taxon>
        <taxon>Georgenia</taxon>
    </lineage>
</organism>
<dbReference type="EMBL" id="CP040915">
    <property type="protein sequence ID" value="QDC26744.1"/>
    <property type="molecule type" value="Genomic_DNA"/>
</dbReference>
<feature type="transmembrane region" description="Helical" evidence="14">
    <location>
        <begin position="135"/>
        <end position="155"/>
    </location>
</feature>
<dbReference type="PANTHER" id="PTHR11709:SF394">
    <property type="entry name" value="FI03373P-RELATED"/>
    <property type="match status" value="1"/>
</dbReference>
<feature type="binding site" description="type 1 copper site" evidence="12">
    <location>
        <position position="719"/>
    </location>
    <ligand>
        <name>Cu cation</name>
        <dbReference type="ChEBI" id="CHEBI:23378"/>
        <label>1</label>
    </ligand>
</feature>
<sequence>MNRRTWHVRANAVVIAWLAAAAVAAVVHRWLPESAWLLTHLMLLGAVTSAILIWSSHFADTLLGRPAPGGQPFMVARLAAHTVGALGVVAGMTTGNDAVLTAGAALVALVALVHGGVILRQRRGALMARFGKLSLFYVLAVAFLAAGAGLGVLLARTTTDADVQAQLYVAHVTTMLLGFVGLTVLGTLVVLWPTMLRTKMVPGAPLAAGRALWVLVAGVLVVDAAALTGLRPLAVAGAVVYLAGIALVVRPMVTIARTKAPASFASLSAAAAVAWFAFCVAALGVVVATAATWPAAVDGLGVLVAPFAAGFAGQVLLGALSYLAPVMLGGGPSVVRAVNEEMDRAAVARVVTLNLCLVLFVLPLPSLVRVTTSMLGLAVMVAFLVLLARAGLARRRAIRRRDDDLVTGDLRVGAPPVRRRLGGAWGVGAVALAVVLGVAGDPAAAGLGASSASADVAATGETTTVQVQVEGMRFTPDVIEVPAGNELIIELTNTGTDVHDLVLETGASTGRLSVGGTATVEVGVIGRDLEGWCSVAGHRQMGMTLDIVAVGAAPVASGDDGGTSTGDHAAAGHGAPSGTGTPATDLLDLQADPGEDFEAHDAALPPAPDATVHQVTFTVTEVQAEVAPGVAQERWTFNGTAPGPTLRGKVGDRFEITLVNDGTIGHSIDFHAGALAPDGPMRTIAAGESLTYNFTATRSGIWMYHCSTMPMSMHIANGMFGAVIIDPPNLTEVDREYVLVQSEAYLGEVGGPADAAKIAAETPDLVLFNGYANQYDHDRLPARVGESVRVWVLDAGPSRGSAFHVVGGQFDTVYTEGAYTVGGPQDVGGDPTGGAQVLPLVAAQGGFVEMTFPEAGNYPFVSHAMVDAERGAHGFFEVTD</sequence>
<protein>
    <recommendedName>
        <fullName evidence="6">Copper-containing nitrite reductase</fullName>
        <ecNumber evidence="5">1.7.2.1</ecNumber>
    </recommendedName>
</protein>
<dbReference type="Gene3D" id="1.20.210.10">
    <property type="entry name" value="Cytochrome c oxidase-like, subunit I domain"/>
    <property type="match status" value="1"/>
</dbReference>